<keyword evidence="2" id="KW-1185">Reference proteome</keyword>
<name>A0A4S2DJ89_9CLOT</name>
<evidence type="ECO:0000313" key="2">
    <source>
        <dbReference type="Proteomes" id="UP000306888"/>
    </source>
</evidence>
<comment type="caution">
    <text evidence="1">The sequence shown here is derived from an EMBL/GenBank/DDBJ whole genome shotgun (WGS) entry which is preliminary data.</text>
</comment>
<proteinExistence type="predicted"/>
<evidence type="ECO:0000313" key="1">
    <source>
        <dbReference type="EMBL" id="TGY40983.1"/>
    </source>
</evidence>
<dbReference type="RefSeq" id="WP_136007872.1">
    <property type="nucleotide sequence ID" value="NZ_SRYR01000010.1"/>
</dbReference>
<gene>
    <name evidence="1" type="ORF">E5347_14100</name>
</gene>
<organism evidence="1 2">
    <name type="scientific">Clostridium sartagoforme</name>
    <dbReference type="NCBI Taxonomy" id="84031"/>
    <lineage>
        <taxon>Bacteria</taxon>
        <taxon>Bacillati</taxon>
        <taxon>Bacillota</taxon>
        <taxon>Clostridia</taxon>
        <taxon>Eubacteriales</taxon>
        <taxon>Clostridiaceae</taxon>
        <taxon>Clostridium</taxon>
    </lineage>
</organism>
<dbReference type="EMBL" id="SRYR01000010">
    <property type="protein sequence ID" value="TGY40983.1"/>
    <property type="molecule type" value="Genomic_DNA"/>
</dbReference>
<protein>
    <submittedName>
        <fullName evidence="1">Uncharacterized protein</fullName>
    </submittedName>
</protein>
<reference evidence="1 2" key="1">
    <citation type="submission" date="2019-04" db="EMBL/GenBank/DDBJ databases">
        <title>Microbes associate with the intestines of laboratory mice.</title>
        <authorList>
            <person name="Navarre W."/>
            <person name="Wong E."/>
            <person name="Huang K."/>
            <person name="Tropini C."/>
            <person name="Ng K."/>
            <person name="Yu B."/>
        </authorList>
    </citation>
    <scope>NUCLEOTIDE SEQUENCE [LARGE SCALE GENOMIC DNA]</scope>
    <source>
        <strain evidence="1 2">NM50_B9-20</strain>
    </source>
</reference>
<dbReference type="Proteomes" id="UP000306888">
    <property type="component" value="Unassembled WGS sequence"/>
</dbReference>
<sequence>MSYRHLMKNQYNDINNLTNLLGSMVNSYRLLIGGANELNNISEAKKGDVKEAVKRADNLGEIIDEIIKTLDDCSGAYVKYCKLKKNYIDDKTIKDNILTEIDYDLQFNNSERDEDEDED</sequence>
<dbReference type="AlphaFoldDB" id="A0A4S2DJ89"/>
<dbReference type="OrthoDB" id="1680245at2"/>
<accession>A0A4S2DJ89</accession>